<dbReference type="Pfam" id="PF08856">
    <property type="entry name" value="DUF1826"/>
    <property type="match status" value="1"/>
</dbReference>
<evidence type="ECO:0000313" key="2">
    <source>
        <dbReference type="Proteomes" id="UP001269375"/>
    </source>
</evidence>
<reference evidence="1 2" key="1">
    <citation type="submission" date="2023-04" db="EMBL/GenBank/DDBJ databases">
        <title>A long-awaited taxogenomic arrangement of the family Halomonadaceae.</title>
        <authorList>
            <person name="De La Haba R."/>
            <person name="Chuvochina M."/>
            <person name="Wittouck S."/>
            <person name="Arahal D.R."/>
            <person name="Sanchez-Porro C."/>
            <person name="Hugenholtz P."/>
            <person name="Ventosa A."/>
        </authorList>
    </citation>
    <scope>NUCLEOTIDE SEQUENCE [LARGE SCALE GENOMIC DNA]</scope>
    <source>
        <strain evidence="1 2">DSM 22428</strain>
    </source>
</reference>
<proteinExistence type="predicted"/>
<dbReference type="RefSeq" id="WP_251593253.1">
    <property type="nucleotide sequence ID" value="NZ_JAMLJI010000002.1"/>
</dbReference>
<dbReference type="Proteomes" id="UP001269375">
    <property type="component" value="Unassembled WGS sequence"/>
</dbReference>
<name>A0ABU1GRG9_9GAMM</name>
<keyword evidence="2" id="KW-1185">Reference proteome</keyword>
<protein>
    <submittedName>
        <fullName evidence="1">DUF1826 domain-containing protein</fullName>
    </submittedName>
</protein>
<evidence type="ECO:0000313" key="1">
    <source>
        <dbReference type="EMBL" id="MDR5894620.1"/>
    </source>
</evidence>
<organism evidence="1 2">
    <name type="scientific">Larsenimonas suaedae</name>
    <dbReference type="NCBI Taxonomy" id="1851019"/>
    <lineage>
        <taxon>Bacteria</taxon>
        <taxon>Pseudomonadati</taxon>
        <taxon>Pseudomonadota</taxon>
        <taxon>Gammaproteobacteria</taxon>
        <taxon>Oceanospirillales</taxon>
        <taxon>Halomonadaceae</taxon>
        <taxon>Larsenimonas</taxon>
    </lineage>
</organism>
<comment type="caution">
    <text evidence="1">The sequence shown here is derived from an EMBL/GenBank/DDBJ whole genome shotgun (WGS) entry which is preliminary data.</text>
</comment>
<sequence>MRRCARAFTATGWVGSEDRALVHRSPNVAPGQSRLVLTIDPA</sequence>
<accession>A0ABU1GRG9</accession>
<dbReference type="EMBL" id="JARWAO010000001">
    <property type="protein sequence ID" value="MDR5894620.1"/>
    <property type="molecule type" value="Genomic_DNA"/>
</dbReference>
<dbReference type="InterPro" id="IPR014955">
    <property type="entry name" value="DUF1826"/>
</dbReference>
<gene>
    <name evidence="1" type="ORF">QC825_00870</name>
</gene>